<name>A0AAF0ZYW2_SOLVR</name>
<organism evidence="1 2">
    <name type="scientific">Solanum verrucosum</name>
    <dbReference type="NCBI Taxonomy" id="315347"/>
    <lineage>
        <taxon>Eukaryota</taxon>
        <taxon>Viridiplantae</taxon>
        <taxon>Streptophyta</taxon>
        <taxon>Embryophyta</taxon>
        <taxon>Tracheophyta</taxon>
        <taxon>Spermatophyta</taxon>
        <taxon>Magnoliopsida</taxon>
        <taxon>eudicotyledons</taxon>
        <taxon>Gunneridae</taxon>
        <taxon>Pentapetalae</taxon>
        <taxon>asterids</taxon>
        <taxon>lamiids</taxon>
        <taxon>Solanales</taxon>
        <taxon>Solanaceae</taxon>
        <taxon>Solanoideae</taxon>
        <taxon>Solaneae</taxon>
        <taxon>Solanum</taxon>
    </lineage>
</organism>
<dbReference type="Proteomes" id="UP001234989">
    <property type="component" value="Chromosome 12"/>
</dbReference>
<protein>
    <submittedName>
        <fullName evidence="1">Uncharacterized protein</fullName>
    </submittedName>
</protein>
<evidence type="ECO:0000313" key="1">
    <source>
        <dbReference type="EMBL" id="WMV57782.1"/>
    </source>
</evidence>
<proteinExistence type="predicted"/>
<sequence length="28" mass="3232">MRLTNKLWSSTGINDALDTNPGYLYLHH</sequence>
<accession>A0AAF0ZYW2</accession>
<reference evidence="1" key="1">
    <citation type="submission" date="2023-08" db="EMBL/GenBank/DDBJ databases">
        <title>A de novo genome assembly of Solanum verrucosum Schlechtendal, a Mexican diploid species geographically isolated from the other diploid A-genome species in potato relatives.</title>
        <authorList>
            <person name="Hosaka K."/>
        </authorList>
    </citation>
    <scope>NUCLEOTIDE SEQUENCE</scope>
    <source>
        <tissue evidence="1">Young leaves</tissue>
    </source>
</reference>
<dbReference type="EMBL" id="CP133623">
    <property type="protein sequence ID" value="WMV57782.1"/>
    <property type="molecule type" value="Genomic_DNA"/>
</dbReference>
<dbReference type="AlphaFoldDB" id="A0AAF0ZYW2"/>
<evidence type="ECO:0000313" key="2">
    <source>
        <dbReference type="Proteomes" id="UP001234989"/>
    </source>
</evidence>
<keyword evidence="2" id="KW-1185">Reference proteome</keyword>
<gene>
    <name evidence="1" type="ORF">MTR67_051167</name>
</gene>